<reference evidence="1 2" key="1">
    <citation type="submission" date="2018-06" db="EMBL/GenBank/DDBJ databases">
        <authorList>
            <consortium name="Pathogen Informatics"/>
            <person name="Doyle S."/>
        </authorList>
    </citation>
    <scope>NUCLEOTIDE SEQUENCE [LARGE SCALE GENOMIC DNA]</scope>
    <source>
        <strain evidence="1 2">NCTC10359</strain>
    </source>
</reference>
<evidence type="ECO:0000313" key="2">
    <source>
        <dbReference type="Proteomes" id="UP000254437"/>
    </source>
</evidence>
<dbReference type="EMBL" id="UGQU01000001">
    <property type="protein sequence ID" value="STZ56435.1"/>
    <property type="molecule type" value="Genomic_DNA"/>
</dbReference>
<name>A0A378T9A2_MORLA</name>
<organism evidence="1 2">
    <name type="scientific">Moraxella lacunata</name>
    <dbReference type="NCBI Taxonomy" id="477"/>
    <lineage>
        <taxon>Bacteria</taxon>
        <taxon>Pseudomonadati</taxon>
        <taxon>Pseudomonadota</taxon>
        <taxon>Gammaproteobacteria</taxon>
        <taxon>Moraxellales</taxon>
        <taxon>Moraxellaceae</taxon>
        <taxon>Moraxella</taxon>
    </lineage>
</organism>
<accession>A0A378T9A2</accession>
<protein>
    <submittedName>
        <fullName evidence="1">Uncharacterized protein</fullName>
    </submittedName>
</protein>
<dbReference type="RefSeq" id="WP_115006163.1">
    <property type="nucleotide sequence ID" value="NZ_UGQU01000001.1"/>
</dbReference>
<dbReference type="Proteomes" id="UP000254437">
    <property type="component" value="Unassembled WGS sequence"/>
</dbReference>
<evidence type="ECO:0000313" key="1">
    <source>
        <dbReference type="EMBL" id="STZ56435.1"/>
    </source>
</evidence>
<gene>
    <name evidence="1" type="ORF">NCTC10359_01049</name>
</gene>
<dbReference type="AlphaFoldDB" id="A0A378T9A2"/>
<proteinExistence type="predicted"/>
<sequence>MKTLTLTAENHIVDSILAVIANFPKKEIISVKTNVQDELQSLPEINSIEDLAGILSPYANGYISDEEMDNAITDAICERAMMS</sequence>